<dbReference type="GO" id="GO:0005634">
    <property type="term" value="C:nucleus"/>
    <property type="evidence" value="ECO:0007669"/>
    <property type="project" value="UniProtKB-SubCell"/>
</dbReference>
<evidence type="ECO:0000313" key="6">
    <source>
        <dbReference type="Proteomes" id="UP000013827"/>
    </source>
</evidence>
<feature type="region of interest" description="Disordered" evidence="3">
    <location>
        <begin position="354"/>
        <end position="437"/>
    </location>
</feature>
<dbReference type="Proteomes" id="UP000013827">
    <property type="component" value="Unassembled WGS sequence"/>
</dbReference>
<evidence type="ECO:0000256" key="3">
    <source>
        <dbReference type="SAM" id="MobiDB-lite"/>
    </source>
</evidence>
<dbReference type="InterPro" id="IPR036910">
    <property type="entry name" value="HMG_box_dom_sf"/>
</dbReference>
<dbReference type="KEGG" id="ehx:EMIHUDRAFT_468050"/>
<sequence>MCKRPASGPSPAKKAKKAKTAYELWKKEQPEHAESGGDDDDTPDLGTMPDEELSHVIKLLGGDPKACEGRRELVQAAGGLIFQNGAKKWRRAQIEVRLRNKWKRLDDAQKAPYEKRAAAAREAAEGGGGGVGARVATGAGAEVGGSAHPEAPPEGGSGGHKRPAESAAAAVPAKQRLKIMAATAGGGGNGGGGEERSEERGKGAPAKGGGGKSKGYKAVTEEPCEEFGAGWIKQSKERIMPEGKARGSASPLLPIFGLDRLLPPGRNSSLGLLLGDVRRYGAPGLEWMSACAAHCASWMMSSLVVAKARHDGQSLFPRTLTPDIEARRSADIAARVDVGQDREADAVKAAAARRTLARSASPVPRELASLGGAAAEAKEAAGPKEAPAPPDSDVSDDSDSDDDDDEPASAAAAEARRAALARRAAREEKRKRHRAKEAAEAALLQALRARDAEALAAAVSEAEASGHAGETADGRPWASEALKAARKVEVELSVAEVTRGIAAKRMAQAPVREEPLGRDRSGRTYYFFVSDPHRLWVHVPREESPQGWTWAFYDTAAHVEAVLDSLDGRGAVCGGGEGSGGGDGGGGEGAGSGEGGEGEGAVATDKGALFHVVHDDGDAEDLELGEAEAALEAFAQKERDELLHPPVLAQPHYENRLERKALRIKPSALGLAGARDELLDFEEWLAPLLGRLGTGWVAAGRKDEGAQEVWQLSCRAATTVNELAELLGTLEEAVHALQTAAAPNERKPWRKEGHEYVGQQARRFFAGFGASDGRISGWLPAEGSDPPLWHMVHGDDNDEEDLDETEVRFAIANYAEERNEPTPEEAEYNLAWRTAAEAEAAAAAKAASEGGGGAAGVGGGSFAVGSRSRSAHRLWQSVESRERWRAALRQPHSPAVVALAIKALRDHCEHFGALGYHPPRGKEGAAAERDLAYSAWVHAGAFKSDKQKKKKH</sequence>
<comment type="subcellular location">
    <subcellularLocation>
        <location evidence="1">Nucleus</location>
    </subcellularLocation>
</comment>
<evidence type="ECO:0000313" key="5">
    <source>
        <dbReference type="EnsemblProtists" id="EOD32340"/>
    </source>
</evidence>
<proteinExistence type="predicted"/>
<feature type="compositionally biased region" description="Basic and acidic residues" evidence="3">
    <location>
        <begin position="24"/>
        <end position="35"/>
    </location>
</feature>
<evidence type="ECO:0000259" key="4">
    <source>
        <dbReference type="Pfam" id="PF15613"/>
    </source>
</evidence>
<protein>
    <recommendedName>
        <fullName evidence="4">WHIM2 domain-containing protein</fullName>
    </recommendedName>
</protein>
<organism evidence="5 6">
    <name type="scientific">Emiliania huxleyi (strain CCMP1516)</name>
    <dbReference type="NCBI Taxonomy" id="280463"/>
    <lineage>
        <taxon>Eukaryota</taxon>
        <taxon>Haptista</taxon>
        <taxon>Haptophyta</taxon>
        <taxon>Prymnesiophyceae</taxon>
        <taxon>Isochrysidales</taxon>
        <taxon>Noelaerhabdaceae</taxon>
        <taxon>Emiliania</taxon>
    </lineage>
</organism>
<dbReference type="PaxDb" id="2903-EOD32340"/>
<dbReference type="AlphaFoldDB" id="A0A0D3K9A5"/>
<feature type="region of interest" description="Disordered" evidence="3">
    <location>
        <begin position="141"/>
        <end position="217"/>
    </location>
</feature>
<dbReference type="Pfam" id="PF15613">
    <property type="entry name" value="WSD"/>
    <property type="match status" value="1"/>
</dbReference>
<keyword evidence="6" id="KW-1185">Reference proteome</keyword>
<keyword evidence="2" id="KW-0539">Nucleus</keyword>
<name>A0A0D3K9A5_EMIH1</name>
<feature type="region of interest" description="Disordered" evidence="3">
    <location>
        <begin position="1"/>
        <end position="52"/>
    </location>
</feature>
<feature type="domain" description="WHIM2" evidence="4">
    <location>
        <begin position="511"/>
        <end position="570"/>
    </location>
</feature>
<reference evidence="5" key="2">
    <citation type="submission" date="2024-10" db="UniProtKB">
        <authorList>
            <consortium name="EnsemblProtists"/>
        </authorList>
    </citation>
    <scope>IDENTIFICATION</scope>
</reference>
<evidence type="ECO:0000256" key="2">
    <source>
        <dbReference type="ARBA" id="ARBA00023242"/>
    </source>
</evidence>
<dbReference type="EnsemblProtists" id="EOD32340">
    <property type="protein sequence ID" value="EOD32340"/>
    <property type="gene ID" value="EMIHUDRAFT_468050"/>
</dbReference>
<feature type="compositionally biased region" description="Acidic residues" evidence="3">
    <location>
        <begin position="393"/>
        <end position="407"/>
    </location>
</feature>
<evidence type="ECO:0000256" key="1">
    <source>
        <dbReference type="ARBA" id="ARBA00004123"/>
    </source>
</evidence>
<feature type="compositionally biased region" description="Gly residues" evidence="3">
    <location>
        <begin position="574"/>
        <end position="599"/>
    </location>
</feature>
<feature type="region of interest" description="Disordered" evidence="3">
    <location>
        <begin position="117"/>
        <end position="136"/>
    </location>
</feature>
<feature type="region of interest" description="Disordered" evidence="3">
    <location>
        <begin position="574"/>
        <end position="601"/>
    </location>
</feature>
<dbReference type="RefSeq" id="XP_005784769.1">
    <property type="nucleotide sequence ID" value="XM_005784712.1"/>
</dbReference>
<accession>A0A0D3K9A5</accession>
<dbReference type="Gene3D" id="1.10.30.10">
    <property type="entry name" value="High mobility group box domain"/>
    <property type="match status" value="1"/>
</dbReference>
<dbReference type="HOGENOM" id="CLU_336012_0_0_1"/>
<feature type="compositionally biased region" description="Basic and acidic residues" evidence="3">
    <location>
        <begin position="193"/>
        <end position="202"/>
    </location>
</feature>
<reference evidence="6" key="1">
    <citation type="journal article" date="2013" name="Nature">
        <title>Pan genome of the phytoplankton Emiliania underpins its global distribution.</title>
        <authorList>
            <person name="Read B.A."/>
            <person name="Kegel J."/>
            <person name="Klute M.J."/>
            <person name="Kuo A."/>
            <person name="Lefebvre S.C."/>
            <person name="Maumus F."/>
            <person name="Mayer C."/>
            <person name="Miller J."/>
            <person name="Monier A."/>
            <person name="Salamov A."/>
            <person name="Young J."/>
            <person name="Aguilar M."/>
            <person name="Claverie J.M."/>
            <person name="Frickenhaus S."/>
            <person name="Gonzalez K."/>
            <person name="Herman E.K."/>
            <person name="Lin Y.C."/>
            <person name="Napier J."/>
            <person name="Ogata H."/>
            <person name="Sarno A.F."/>
            <person name="Shmutz J."/>
            <person name="Schroeder D."/>
            <person name="de Vargas C."/>
            <person name="Verret F."/>
            <person name="von Dassow P."/>
            <person name="Valentin K."/>
            <person name="Van de Peer Y."/>
            <person name="Wheeler G."/>
            <person name="Dacks J.B."/>
            <person name="Delwiche C.F."/>
            <person name="Dyhrman S.T."/>
            <person name="Glockner G."/>
            <person name="John U."/>
            <person name="Richards T."/>
            <person name="Worden A.Z."/>
            <person name="Zhang X."/>
            <person name="Grigoriev I.V."/>
            <person name="Allen A.E."/>
            <person name="Bidle K."/>
            <person name="Borodovsky M."/>
            <person name="Bowler C."/>
            <person name="Brownlee C."/>
            <person name="Cock J.M."/>
            <person name="Elias M."/>
            <person name="Gladyshev V.N."/>
            <person name="Groth M."/>
            <person name="Guda C."/>
            <person name="Hadaegh A."/>
            <person name="Iglesias-Rodriguez M.D."/>
            <person name="Jenkins J."/>
            <person name="Jones B.M."/>
            <person name="Lawson T."/>
            <person name="Leese F."/>
            <person name="Lindquist E."/>
            <person name="Lobanov A."/>
            <person name="Lomsadze A."/>
            <person name="Malik S.B."/>
            <person name="Marsh M.E."/>
            <person name="Mackinder L."/>
            <person name="Mock T."/>
            <person name="Mueller-Roeber B."/>
            <person name="Pagarete A."/>
            <person name="Parker M."/>
            <person name="Probert I."/>
            <person name="Quesneville H."/>
            <person name="Raines C."/>
            <person name="Rensing S.A."/>
            <person name="Riano-Pachon D.M."/>
            <person name="Richier S."/>
            <person name="Rokitta S."/>
            <person name="Shiraiwa Y."/>
            <person name="Soanes D.M."/>
            <person name="van der Giezen M."/>
            <person name="Wahlund T.M."/>
            <person name="Williams B."/>
            <person name="Wilson W."/>
            <person name="Wolfe G."/>
            <person name="Wurch L.L."/>
        </authorList>
    </citation>
    <scope>NUCLEOTIDE SEQUENCE</scope>
</reference>
<dbReference type="InterPro" id="IPR028941">
    <property type="entry name" value="WHIM2_dom"/>
</dbReference>
<dbReference type="GeneID" id="17277613"/>